<reference evidence="7" key="1">
    <citation type="submission" date="2015-11" db="EMBL/GenBank/DDBJ databases">
        <title>De novo transcriptome assembly of four potential Pierce s Disease insect vectors from Arizona vineyards.</title>
        <authorList>
            <person name="Tassone E.E."/>
        </authorList>
    </citation>
    <scope>NUCLEOTIDE SEQUENCE</scope>
</reference>
<dbReference type="AlphaFoldDB" id="A0A1B6HQK9"/>
<dbReference type="GO" id="GO:0048513">
    <property type="term" value="P:animal organ development"/>
    <property type="evidence" value="ECO:0007669"/>
    <property type="project" value="UniProtKB-ARBA"/>
</dbReference>
<sequence>MTLFTVIIGYQIMVVLLFSSFTASERDLALGKDSDKQLTTLKLPPCQACKMVVESFIKGMERTARNHFGGGDTAWEEKNLGSYATSEVRLVEIQEHLCEDDRARDQCLTLAEAWEQHLEDWWLGDRKENSDLTQYLCVDRVKHCCASGHFGPTCQPCPGFPDNICNNNGKCKGNGTRKGDGKCNCDVGYTGQFCDSCDTNYYISYKDEKKLLCSKCHTACEGPCTQAGVKGCLACTEGWTMDSERGCLDVNECFASTAPCKRNEFCVNNEGSYSCLACDPSCEGCSGDGPDMCDECANGFLLKDNMCIDSSGDVSYSDTTRYLTYLGLCVATCIIFHNSPVLASGVGLCVALYVTASEYMLGTLQNNNFLSTVLKYFKS</sequence>
<dbReference type="PROSITE" id="PS01187">
    <property type="entry name" value="EGF_CA"/>
    <property type="match status" value="1"/>
</dbReference>
<proteinExistence type="inferred from homology"/>
<feature type="disulfide bond" evidence="4">
    <location>
        <begin position="185"/>
        <end position="194"/>
    </location>
</feature>
<dbReference type="PROSITE" id="PS50026">
    <property type="entry name" value="EGF_3"/>
    <property type="match status" value="1"/>
</dbReference>
<keyword evidence="3 4" id="KW-1015">Disulfide bond</keyword>
<dbReference type="InterPro" id="IPR018097">
    <property type="entry name" value="EGF_Ca-bd_CS"/>
</dbReference>
<comment type="caution">
    <text evidence="4">Lacks conserved residue(s) required for the propagation of feature annotation.</text>
</comment>
<protein>
    <recommendedName>
        <fullName evidence="6">EGF-like domain-containing protein</fullName>
    </recommendedName>
</protein>
<gene>
    <name evidence="7" type="ORF">g.13872</name>
</gene>
<dbReference type="SUPFAM" id="SSF57184">
    <property type="entry name" value="Growth factor receptor domain"/>
    <property type="match status" value="1"/>
</dbReference>
<dbReference type="InterPro" id="IPR009030">
    <property type="entry name" value="Growth_fac_rcpt_cys_sf"/>
</dbReference>
<dbReference type="InterPro" id="IPR000742">
    <property type="entry name" value="EGF"/>
</dbReference>
<evidence type="ECO:0000256" key="5">
    <source>
        <dbReference type="SAM" id="SignalP"/>
    </source>
</evidence>
<dbReference type="Pfam" id="PF07645">
    <property type="entry name" value="EGF_CA"/>
    <property type="match status" value="1"/>
</dbReference>
<evidence type="ECO:0000256" key="3">
    <source>
        <dbReference type="ARBA" id="ARBA00023157"/>
    </source>
</evidence>
<dbReference type="PROSITE" id="PS01248">
    <property type="entry name" value="EGF_LAM_1"/>
    <property type="match status" value="1"/>
</dbReference>
<evidence type="ECO:0000256" key="4">
    <source>
        <dbReference type="PROSITE-ProRule" id="PRU00076"/>
    </source>
</evidence>
<feature type="chain" id="PRO_5008584502" description="EGF-like domain-containing protein" evidence="5">
    <location>
        <begin position="25"/>
        <end position="379"/>
    </location>
</feature>
<keyword evidence="5" id="KW-0732">Signal</keyword>
<dbReference type="GO" id="GO:0048731">
    <property type="term" value="P:system development"/>
    <property type="evidence" value="ECO:0007669"/>
    <property type="project" value="UniProtKB-ARBA"/>
</dbReference>
<dbReference type="Gene3D" id="2.10.220.10">
    <property type="entry name" value="Hormone Receptor, Insulin-like Growth Factor Receptor 1, Chain A, domain 2"/>
    <property type="match status" value="1"/>
</dbReference>
<keyword evidence="2 4" id="KW-0245">EGF-like domain</keyword>
<name>A0A1B6HQK9_9HEMI</name>
<evidence type="ECO:0000313" key="7">
    <source>
        <dbReference type="EMBL" id="JAS76954.1"/>
    </source>
</evidence>
<dbReference type="InterPro" id="IPR001881">
    <property type="entry name" value="EGF-like_Ca-bd_dom"/>
</dbReference>
<accession>A0A1B6HQK9</accession>
<dbReference type="GO" id="GO:0005509">
    <property type="term" value="F:calcium ion binding"/>
    <property type="evidence" value="ECO:0007669"/>
    <property type="project" value="InterPro"/>
</dbReference>
<dbReference type="SMART" id="SM00261">
    <property type="entry name" value="FU"/>
    <property type="match status" value="2"/>
</dbReference>
<comment type="similarity">
    <text evidence="1">Belongs to the CRELD family.</text>
</comment>
<dbReference type="SMART" id="SM00181">
    <property type="entry name" value="EGF"/>
    <property type="match status" value="2"/>
</dbReference>
<dbReference type="EMBL" id="GECU01030752">
    <property type="protein sequence ID" value="JAS76954.1"/>
    <property type="molecule type" value="Transcribed_RNA"/>
</dbReference>
<feature type="domain" description="EGF-like" evidence="6">
    <location>
        <begin position="155"/>
        <end position="195"/>
    </location>
</feature>
<evidence type="ECO:0000259" key="6">
    <source>
        <dbReference type="PROSITE" id="PS50026"/>
    </source>
</evidence>
<dbReference type="PROSITE" id="PS00022">
    <property type="entry name" value="EGF_1"/>
    <property type="match status" value="1"/>
</dbReference>
<dbReference type="InterPro" id="IPR049883">
    <property type="entry name" value="NOTCH1_EGF-like"/>
</dbReference>
<evidence type="ECO:0000256" key="1">
    <source>
        <dbReference type="ARBA" id="ARBA00005897"/>
    </source>
</evidence>
<dbReference type="InterPro" id="IPR002049">
    <property type="entry name" value="LE_dom"/>
</dbReference>
<dbReference type="InterPro" id="IPR006212">
    <property type="entry name" value="Furin_repeat"/>
</dbReference>
<feature type="signal peptide" evidence="5">
    <location>
        <begin position="1"/>
        <end position="24"/>
    </location>
</feature>
<evidence type="ECO:0000256" key="2">
    <source>
        <dbReference type="ARBA" id="ARBA00022536"/>
    </source>
</evidence>
<dbReference type="CDD" id="cd00064">
    <property type="entry name" value="FU"/>
    <property type="match status" value="1"/>
</dbReference>
<dbReference type="SMART" id="SM00179">
    <property type="entry name" value="EGF_CA"/>
    <property type="match status" value="1"/>
</dbReference>
<organism evidence="7">
    <name type="scientific">Homalodisca liturata</name>
    <dbReference type="NCBI Taxonomy" id="320908"/>
    <lineage>
        <taxon>Eukaryota</taxon>
        <taxon>Metazoa</taxon>
        <taxon>Ecdysozoa</taxon>
        <taxon>Arthropoda</taxon>
        <taxon>Hexapoda</taxon>
        <taxon>Insecta</taxon>
        <taxon>Pterygota</taxon>
        <taxon>Neoptera</taxon>
        <taxon>Paraneoptera</taxon>
        <taxon>Hemiptera</taxon>
        <taxon>Auchenorrhyncha</taxon>
        <taxon>Membracoidea</taxon>
        <taxon>Cicadellidae</taxon>
        <taxon>Cicadellinae</taxon>
        <taxon>Proconiini</taxon>
        <taxon>Homalodisca</taxon>
    </lineage>
</organism>